<dbReference type="Proteomes" id="UP001172082">
    <property type="component" value="Unassembled WGS sequence"/>
</dbReference>
<proteinExistence type="predicted"/>
<keyword evidence="2" id="KW-1185">Reference proteome</keyword>
<dbReference type="InterPro" id="IPR036188">
    <property type="entry name" value="FAD/NAD-bd_sf"/>
</dbReference>
<dbReference type="SUPFAM" id="SSF51905">
    <property type="entry name" value="FAD/NAD(P)-binding domain"/>
    <property type="match status" value="1"/>
</dbReference>
<dbReference type="Pfam" id="PF05834">
    <property type="entry name" value="Lycopene_cycl"/>
    <property type="match status" value="1"/>
</dbReference>
<protein>
    <submittedName>
        <fullName evidence="1">Lycopene cyclase family protein</fullName>
    </submittedName>
</protein>
<comment type="caution">
    <text evidence="1">The sequence shown here is derived from an EMBL/GenBank/DDBJ whole genome shotgun (WGS) entry which is preliminary data.</text>
</comment>
<reference evidence="1" key="1">
    <citation type="submission" date="2023-06" db="EMBL/GenBank/DDBJ databases">
        <title>Genomic of Parafulvivirga corallium.</title>
        <authorList>
            <person name="Wang G."/>
        </authorList>
    </citation>
    <scope>NUCLEOTIDE SEQUENCE</scope>
    <source>
        <strain evidence="1">BMA10</strain>
    </source>
</reference>
<dbReference type="RefSeq" id="WP_346753042.1">
    <property type="nucleotide sequence ID" value="NZ_JAUJEA010000006.1"/>
</dbReference>
<evidence type="ECO:0000313" key="2">
    <source>
        <dbReference type="Proteomes" id="UP001172082"/>
    </source>
</evidence>
<dbReference type="EMBL" id="JAUJEA010000006">
    <property type="protein sequence ID" value="MDN5203018.1"/>
    <property type="molecule type" value="Genomic_DNA"/>
</dbReference>
<name>A0ABT8KS64_9BACT</name>
<evidence type="ECO:0000313" key="1">
    <source>
        <dbReference type="EMBL" id="MDN5203018.1"/>
    </source>
</evidence>
<gene>
    <name evidence="1" type="ORF">QQ008_16630</name>
</gene>
<accession>A0ABT8KS64</accession>
<dbReference type="Gene3D" id="3.50.50.60">
    <property type="entry name" value="FAD/NAD(P)-binding domain"/>
    <property type="match status" value="1"/>
</dbReference>
<organism evidence="1 2">
    <name type="scientific">Splendidivirga corallicola</name>
    <dbReference type="NCBI Taxonomy" id="3051826"/>
    <lineage>
        <taxon>Bacteria</taxon>
        <taxon>Pseudomonadati</taxon>
        <taxon>Bacteroidota</taxon>
        <taxon>Cytophagia</taxon>
        <taxon>Cytophagales</taxon>
        <taxon>Splendidivirgaceae</taxon>
        <taxon>Splendidivirga</taxon>
    </lineage>
</organism>
<sequence>MEKYDYIIAGGGCAGLMLALEFTKGSSRNKSILIIDRDKKNKNDRTWCFWEQGDNELEHIISKKWSLANFYGNNFDQRLQLSPYQYKMVRSIDFYKHAHKELSLNDNITYRTANIEAASPKGYVEVGGQRIYADLIFNSFQHWDELEIPGKYNTLLQHFKGWFIRTEKPVFNPEVMTYMDFRVKQHNDTRFCYVLPTSENEALIEYTIFSEQLLEENEYEKGLKKYLLDQLKVKDYAIEEEEFGIIPMTDFPFPKKKGRIIYIGTTGGYTKASTGYTFLKIQKNVKKIVKNLEAGKPPINKSLYSPKRFRLYDSILLNVLKNNLYPAKDFFTDLFKKNDPRKVLKFLDEETNLKEEMEIMDLAPKKQFLKAFMKQVKKIHKL</sequence>